<evidence type="ECO:0000256" key="1">
    <source>
        <dbReference type="ARBA" id="ARBA00022771"/>
    </source>
</evidence>
<feature type="region of interest" description="Disordered" evidence="4">
    <location>
        <begin position="179"/>
        <end position="201"/>
    </location>
</feature>
<evidence type="ECO:0000313" key="8">
    <source>
        <dbReference type="Proteomes" id="UP000002358"/>
    </source>
</evidence>
<dbReference type="Proteomes" id="UP000002358">
    <property type="component" value="Chromosome 3"/>
</dbReference>
<keyword evidence="2" id="KW-0862">Zinc</keyword>
<keyword evidence="1 3" id="KW-0479">Metal-binding</keyword>
<dbReference type="GO" id="GO:0031623">
    <property type="term" value="P:receptor internalization"/>
    <property type="evidence" value="ECO:0007669"/>
    <property type="project" value="TreeGrafter"/>
</dbReference>
<dbReference type="PANTHER" id="PTHR46275:SF1">
    <property type="entry name" value="HEPATOCYTE GROWTH FACTOR-REGULATED TYROSINE KINASE SUBSTRATE"/>
    <property type="match status" value="1"/>
</dbReference>
<feature type="compositionally biased region" description="Basic and acidic residues" evidence="4">
    <location>
        <begin position="186"/>
        <end position="201"/>
    </location>
</feature>
<organism evidence="7 8">
    <name type="scientific">Nasonia vitripennis</name>
    <name type="common">Parasitic wasp</name>
    <dbReference type="NCBI Taxonomy" id="7425"/>
    <lineage>
        <taxon>Eukaryota</taxon>
        <taxon>Metazoa</taxon>
        <taxon>Ecdysozoa</taxon>
        <taxon>Arthropoda</taxon>
        <taxon>Hexapoda</taxon>
        <taxon>Insecta</taxon>
        <taxon>Pterygota</taxon>
        <taxon>Neoptera</taxon>
        <taxon>Endopterygota</taxon>
        <taxon>Hymenoptera</taxon>
        <taxon>Apocrita</taxon>
        <taxon>Proctotrupomorpha</taxon>
        <taxon>Chalcidoidea</taxon>
        <taxon>Pteromalidae</taxon>
        <taxon>Pteromalinae</taxon>
        <taxon>Nasonia</taxon>
    </lineage>
</organism>
<keyword evidence="1 3" id="KW-0863">Zinc-finger</keyword>
<dbReference type="OrthoDB" id="2018246at2759"/>
<dbReference type="RefSeq" id="XP_016839210.1">
    <property type="nucleotide sequence ID" value="XM_016983721.3"/>
</dbReference>
<dbReference type="SMART" id="SM00288">
    <property type="entry name" value="VHS"/>
    <property type="match status" value="1"/>
</dbReference>
<dbReference type="InterPro" id="IPR017073">
    <property type="entry name" value="HGS/VPS27"/>
</dbReference>
<sequence length="527" mass="61074">MSIALDFNEFLEKATEPKQREPNHVAIIRLCEMIDDEKIRPENAVQAIHCKIIDENPQTVLFALKVLEVVFLKCGSIIHKVICTPEYMSLLKDIITSTEHKSIKDEIIRLLERWADLFKYFPQYSEPQRLLESLRPNADGSTNGQHNNRNARLEQFRKNYGLQSDSCSSTVMIDSRKLNDNNMNSEKTDTSLSEKENEFESALHEYQAKKKQDYKRFLKSQGMPTSSDEEEDNAARKSEQACASSMNGCQEKCRNKHLDKSHKLPKDLENIKKQRHRLNAEAQAVRNTKHQNFLDDCGNSSVELSQCQDSNCKHCGRYKKKYEPEETVVTKRWPLEIRKIKESKEKLKNDYEDYKKLKKKAYYGHETDTGMGQELGSTSVKKLLTKGINEEEEQLKRAIFLSQMENEPLIGQHDYLEDEDGLQLAIDMSIAEAENNRVSPVPNSDDGDLERSLAKQLCLNETNTKKIETDDSTNRNIGLCIICHNKNFLRRFEPCNHRCICHECADKYNSQMCPFCKHYYSTISWNM</sequence>
<dbReference type="GO" id="GO:0005769">
    <property type="term" value="C:early endosome"/>
    <property type="evidence" value="ECO:0007669"/>
    <property type="project" value="TreeGrafter"/>
</dbReference>
<reference evidence="7" key="1">
    <citation type="submission" date="2021-01" db="UniProtKB">
        <authorList>
            <consortium name="EnsemblMetazoa"/>
        </authorList>
    </citation>
    <scope>IDENTIFICATION</scope>
</reference>
<dbReference type="SUPFAM" id="SSF48464">
    <property type="entry name" value="ENTH/VHS domain"/>
    <property type="match status" value="1"/>
</dbReference>
<dbReference type="SMR" id="A0A7M7M1X6"/>
<dbReference type="InterPro" id="IPR003903">
    <property type="entry name" value="UIM_dom"/>
</dbReference>
<evidence type="ECO:0000259" key="6">
    <source>
        <dbReference type="PROSITE" id="PS50179"/>
    </source>
</evidence>
<evidence type="ECO:0000313" key="7">
    <source>
        <dbReference type="EnsemblMetazoa" id="XP_016839210"/>
    </source>
</evidence>
<name>A0A7M7M1X6_NASVI</name>
<dbReference type="AlphaFoldDB" id="A0A7M7M1X6"/>
<dbReference type="KEGG" id="nvi:100123084"/>
<dbReference type="Pfam" id="PF00790">
    <property type="entry name" value="VHS"/>
    <property type="match status" value="1"/>
</dbReference>
<evidence type="ECO:0000256" key="2">
    <source>
        <dbReference type="ARBA" id="ARBA00022833"/>
    </source>
</evidence>
<dbReference type="GeneID" id="100123084"/>
<dbReference type="InterPro" id="IPR008942">
    <property type="entry name" value="ENTH_VHS"/>
</dbReference>
<dbReference type="EnsemblMetazoa" id="XM_016983721">
    <property type="protein sequence ID" value="XP_016839210"/>
    <property type="gene ID" value="LOC100123084"/>
</dbReference>
<dbReference type="Gene3D" id="1.25.40.90">
    <property type="match status" value="1"/>
</dbReference>
<protein>
    <submittedName>
        <fullName evidence="7">Uncharacterized protein</fullName>
    </submittedName>
</protein>
<proteinExistence type="predicted"/>
<evidence type="ECO:0000256" key="3">
    <source>
        <dbReference type="PROSITE-ProRule" id="PRU00175"/>
    </source>
</evidence>
<dbReference type="InParanoid" id="A0A7M7M1X6"/>
<dbReference type="PROSITE" id="PS50179">
    <property type="entry name" value="VHS"/>
    <property type="match status" value="1"/>
</dbReference>
<dbReference type="InterPro" id="IPR013083">
    <property type="entry name" value="Znf_RING/FYVE/PHD"/>
</dbReference>
<dbReference type="InterPro" id="IPR001841">
    <property type="entry name" value="Znf_RING"/>
</dbReference>
<dbReference type="PANTHER" id="PTHR46275">
    <property type="entry name" value="HEPATOCYTE GROWTH FACTOR-REGULATED TYROSINE KINASE SUBSTRATE"/>
    <property type="match status" value="1"/>
</dbReference>
<dbReference type="GO" id="GO:0032456">
    <property type="term" value="P:endocytic recycling"/>
    <property type="evidence" value="ECO:0007669"/>
    <property type="project" value="TreeGrafter"/>
</dbReference>
<dbReference type="Gene3D" id="3.30.40.10">
    <property type="entry name" value="Zinc/RING finger domain, C3HC4 (zinc finger)"/>
    <property type="match status" value="1"/>
</dbReference>
<dbReference type="PROSITE" id="PS50089">
    <property type="entry name" value="ZF_RING_2"/>
    <property type="match status" value="1"/>
</dbReference>
<feature type="domain" description="RING-type" evidence="5">
    <location>
        <begin position="480"/>
        <end position="517"/>
    </location>
</feature>
<feature type="domain" description="VHS" evidence="6">
    <location>
        <begin position="14"/>
        <end position="135"/>
    </location>
</feature>
<dbReference type="GO" id="GO:0043130">
    <property type="term" value="F:ubiquitin binding"/>
    <property type="evidence" value="ECO:0007669"/>
    <property type="project" value="InterPro"/>
</dbReference>
<accession>A0A7M7M1X6</accession>
<dbReference type="GO" id="GO:0035091">
    <property type="term" value="F:phosphatidylinositol binding"/>
    <property type="evidence" value="ECO:0007669"/>
    <property type="project" value="InterPro"/>
</dbReference>
<dbReference type="InterPro" id="IPR002014">
    <property type="entry name" value="VHS_dom"/>
</dbReference>
<evidence type="ECO:0000256" key="4">
    <source>
        <dbReference type="SAM" id="MobiDB-lite"/>
    </source>
</evidence>
<dbReference type="GO" id="GO:0008270">
    <property type="term" value="F:zinc ion binding"/>
    <property type="evidence" value="ECO:0007669"/>
    <property type="project" value="UniProtKB-KW"/>
</dbReference>
<dbReference type="SMART" id="SM00726">
    <property type="entry name" value="UIM"/>
    <property type="match status" value="2"/>
</dbReference>
<dbReference type="Pfam" id="PF13920">
    <property type="entry name" value="zf-C3HC4_3"/>
    <property type="match status" value="1"/>
</dbReference>
<dbReference type="SUPFAM" id="SSF57850">
    <property type="entry name" value="RING/U-box"/>
    <property type="match status" value="1"/>
</dbReference>
<keyword evidence="8" id="KW-1185">Reference proteome</keyword>
<evidence type="ECO:0000259" key="5">
    <source>
        <dbReference type="PROSITE" id="PS50089"/>
    </source>
</evidence>
<feature type="region of interest" description="Disordered" evidence="4">
    <location>
        <begin position="220"/>
        <end position="239"/>
    </location>
</feature>